<dbReference type="Proteomes" id="UP000018511">
    <property type="component" value="Unassembled WGS sequence"/>
</dbReference>
<comment type="caution">
    <text evidence="1">The sequence shown here is derived from an EMBL/GenBank/DDBJ whole genome shotgun (WGS) entry which is preliminary data.</text>
</comment>
<organism evidence="1 2">
    <name type="scientific">Pseudomonas taiwanensis SJ9</name>
    <dbReference type="NCBI Taxonomy" id="1388762"/>
    <lineage>
        <taxon>Bacteria</taxon>
        <taxon>Pseudomonadati</taxon>
        <taxon>Pseudomonadota</taxon>
        <taxon>Gammaproteobacteria</taxon>
        <taxon>Pseudomonadales</taxon>
        <taxon>Pseudomonadaceae</taxon>
        <taxon>Pseudomonas</taxon>
    </lineage>
</organism>
<dbReference type="InterPro" id="IPR025516">
    <property type="entry name" value="DUF4404"/>
</dbReference>
<accession>V7DBP5</accession>
<name>V7DBP5_9PSED</name>
<dbReference type="AlphaFoldDB" id="V7DBP5"/>
<sequence>MACQAIDGELPMPARELQERLNSLREQLDRNVPLSDEELAALHEEARQIEAQLKLEEATPDNNLVDGVNLAIERFEADHPDLTATLRSIANSLHSMGI</sequence>
<dbReference type="EMBL" id="AXUP01000233">
    <property type="protein sequence ID" value="ESW38641.1"/>
    <property type="molecule type" value="Genomic_DNA"/>
</dbReference>
<evidence type="ECO:0000313" key="1">
    <source>
        <dbReference type="EMBL" id="ESW38641.1"/>
    </source>
</evidence>
<dbReference type="Pfam" id="PF14357">
    <property type="entry name" value="DUF4404"/>
    <property type="match status" value="1"/>
</dbReference>
<dbReference type="PATRIC" id="fig|1388762.3.peg.3298"/>
<protein>
    <submittedName>
        <fullName evidence="1">Chromosome segregation ATPase</fullName>
    </submittedName>
</protein>
<evidence type="ECO:0000313" key="2">
    <source>
        <dbReference type="Proteomes" id="UP000018511"/>
    </source>
</evidence>
<reference evidence="1 2" key="1">
    <citation type="submission" date="2013-10" db="EMBL/GenBank/DDBJ databases">
        <title>Whole Genome Shotgun Sequence of Pseudomonas taiwanensis SJ9.</title>
        <authorList>
            <person name="Hong S.-J."/>
            <person name="Shin J.-H."/>
        </authorList>
    </citation>
    <scope>NUCLEOTIDE SEQUENCE [LARGE SCALE GENOMIC DNA]</scope>
    <source>
        <strain evidence="1 2">SJ9</strain>
    </source>
</reference>
<proteinExistence type="predicted"/>
<gene>
    <name evidence="1" type="ORF">O164_16710</name>
</gene>